<dbReference type="InterPro" id="IPR012337">
    <property type="entry name" value="RNaseH-like_sf"/>
</dbReference>
<evidence type="ECO:0000259" key="6">
    <source>
        <dbReference type="PROSITE" id="PS50994"/>
    </source>
</evidence>
<dbReference type="GO" id="GO:0032196">
    <property type="term" value="P:transposition"/>
    <property type="evidence" value="ECO:0007669"/>
    <property type="project" value="UniProtKB-KW"/>
</dbReference>
<dbReference type="InterPro" id="IPR001584">
    <property type="entry name" value="Integrase_cat-core"/>
</dbReference>
<sequence length="416" mass="48821">MLKMEEWLLIRDLYSQGLNISEISERTGYDRKTVRKYLQLKTLPEPQKRPPRPSKLDPYKPYLLEKINEKHYTAARLFREIQKMGFDGGETIVKDFVRTVRPKQGVPAVLRYETKPGVQAQVDWGELGTVEVDGKLKKLFCFSMILGYSRMRYVECTLSIDTFTLIQCHLNAFQYFGGCTQEILYDNMKQVVIKRAMKSSDSEWNSQYEDFFKHYGFIPRLCRPYRPQTKGKIENTIGYVKRDFFLGREFSSLESLNNQALEWLKRVNSSIHGTTHEIPLERFKNEKEKLNLLNQVPRYKVVKTETRKISRDCYISYLGNKYSVPYKFAGRTAKLQIFEGKFEVYVDYEKVCEHEILPGNCRVTRKKEHFKGLLSEILNENSKCKKSPHILLKFSGLEVEKRSLDVYETFSDGGLE</sequence>
<dbReference type="GO" id="GO:0015074">
    <property type="term" value="P:DNA integration"/>
    <property type="evidence" value="ECO:0007669"/>
    <property type="project" value="InterPro"/>
</dbReference>
<comment type="similarity">
    <text evidence="1">Belongs to the transposase IS21/IS408/IS1162 family.</text>
</comment>
<dbReference type="RefSeq" id="WP_048154708.1">
    <property type="nucleotide sequence ID" value="NZ_CP009528.1"/>
</dbReference>
<dbReference type="Pfam" id="PF22483">
    <property type="entry name" value="Mu-transpos_C_2"/>
    <property type="match status" value="1"/>
</dbReference>
<keyword evidence="8" id="KW-1185">Reference proteome</keyword>
<dbReference type="PANTHER" id="PTHR35004:SF6">
    <property type="entry name" value="TRANSPOSASE"/>
    <property type="match status" value="1"/>
</dbReference>
<dbReference type="InterPro" id="IPR036397">
    <property type="entry name" value="RNaseH_sf"/>
</dbReference>
<keyword evidence="4" id="KW-0233">DNA recombination</keyword>
<dbReference type="InterPro" id="IPR017894">
    <property type="entry name" value="HTH_IS21_transposase_type"/>
</dbReference>
<dbReference type="KEGG" id="mby:MSBRM_0790"/>
<dbReference type="Gene3D" id="3.30.420.10">
    <property type="entry name" value="Ribonuclease H-like superfamily/Ribonuclease H"/>
    <property type="match status" value="1"/>
</dbReference>
<evidence type="ECO:0000313" key="7">
    <source>
        <dbReference type="EMBL" id="AKB53788.1"/>
    </source>
</evidence>
<gene>
    <name evidence="7" type="ORF">MSBRM_0790</name>
</gene>
<proteinExistence type="inferred from homology"/>
<dbReference type="SUPFAM" id="SSF109709">
    <property type="entry name" value="KorB DNA-binding domain-like"/>
    <property type="match status" value="1"/>
</dbReference>
<dbReference type="PANTHER" id="PTHR35004">
    <property type="entry name" value="TRANSPOSASE RV3428C-RELATED"/>
    <property type="match status" value="1"/>
</dbReference>
<evidence type="ECO:0000256" key="2">
    <source>
        <dbReference type="ARBA" id="ARBA00022578"/>
    </source>
</evidence>
<dbReference type="HOGENOM" id="CLU_020626_1_1_2"/>
<organism evidence="7 8">
    <name type="scientific">Methanosarcina barkeri MS</name>
    <dbReference type="NCBI Taxonomy" id="1434108"/>
    <lineage>
        <taxon>Archaea</taxon>
        <taxon>Methanobacteriati</taxon>
        <taxon>Methanobacteriota</taxon>
        <taxon>Stenosarchaea group</taxon>
        <taxon>Methanomicrobia</taxon>
        <taxon>Methanosarcinales</taxon>
        <taxon>Methanosarcinaceae</taxon>
        <taxon>Methanosarcina</taxon>
    </lineage>
</organism>
<dbReference type="Proteomes" id="UP000033033">
    <property type="component" value="Chromosome"/>
</dbReference>
<dbReference type="Gene3D" id="1.10.10.60">
    <property type="entry name" value="Homeodomain-like"/>
    <property type="match status" value="1"/>
</dbReference>
<evidence type="ECO:0000256" key="3">
    <source>
        <dbReference type="ARBA" id="ARBA00023125"/>
    </source>
</evidence>
<dbReference type="InterPro" id="IPR054353">
    <property type="entry name" value="IstA-like_C"/>
</dbReference>
<accession>A0A0E3QT48</accession>
<dbReference type="PATRIC" id="fig|1434108.4.peg.952"/>
<name>A0A0E3QT48_METBA</name>
<keyword evidence="3" id="KW-0238">DNA-binding</keyword>
<feature type="domain" description="Integrase catalytic" evidence="6">
    <location>
        <begin position="112"/>
        <end position="287"/>
    </location>
</feature>
<evidence type="ECO:0000256" key="1">
    <source>
        <dbReference type="ARBA" id="ARBA00009277"/>
    </source>
</evidence>
<dbReference type="GeneID" id="24843998"/>
<dbReference type="PROSITE" id="PS50531">
    <property type="entry name" value="HTH_IS21"/>
    <property type="match status" value="1"/>
</dbReference>
<dbReference type="EMBL" id="CP009528">
    <property type="protein sequence ID" value="AKB53788.1"/>
    <property type="molecule type" value="Genomic_DNA"/>
</dbReference>
<evidence type="ECO:0000256" key="4">
    <source>
        <dbReference type="ARBA" id="ARBA00023172"/>
    </source>
</evidence>
<evidence type="ECO:0000313" key="8">
    <source>
        <dbReference type="Proteomes" id="UP000033033"/>
    </source>
</evidence>
<dbReference type="AlphaFoldDB" id="A0A0E3QT48"/>
<reference evidence="7 8" key="1">
    <citation type="submission" date="2014-07" db="EMBL/GenBank/DDBJ databases">
        <title>Methanogenic archaea and the global carbon cycle.</title>
        <authorList>
            <person name="Henriksen J.R."/>
            <person name="Luke J."/>
            <person name="Reinhart S."/>
            <person name="Benedict M.N."/>
            <person name="Youngblut N.D."/>
            <person name="Metcalf M.E."/>
            <person name="Whitaker R.J."/>
            <person name="Metcalf W.W."/>
        </authorList>
    </citation>
    <scope>NUCLEOTIDE SEQUENCE [LARGE SCALE GENOMIC DNA]</scope>
    <source>
        <strain evidence="7 8">MS</strain>
    </source>
</reference>
<evidence type="ECO:0000259" key="5">
    <source>
        <dbReference type="PROSITE" id="PS50531"/>
    </source>
</evidence>
<keyword evidence="2" id="KW-0815">Transposition</keyword>
<dbReference type="SUPFAM" id="SSF53098">
    <property type="entry name" value="Ribonuclease H-like"/>
    <property type="match status" value="1"/>
</dbReference>
<dbReference type="PROSITE" id="PS50994">
    <property type="entry name" value="INTEGRASE"/>
    <property type="match status" value="1"/>
</dbReference>
<dbReference type="GO" id="GO:0006310">
    <property type="term" value="P:DNA recombination"/>
    <property type="evidence" value="ECO:0007669"/>
    <property type="project" value="UniProtKB-KW"/>
</dbReference>
<dbReference type="STRING" id="1434108.MSBRM_0790"/>
<feature type="domain" description="HTH IS21-type" evidence="5">
    <location>
        <begin position="5"/>
        <end position="67"/>
    </location>
</feature>
<dbReference type="GO" id="GO:0003677">
    <property type="term" value="F:DNA binding"/>
    <property type="evidence" value="ECO:0007669"/>
    <property type="project" value="UniProtKB-KW"/>
</dbReference>
<protein>
    <submittedName>
        <fullName evidence="7">Mobile element protein</fullName>
    </submittedName>
</protein>
<dbReference type="Pfam" id="PF00665">
    <property type="entry name" value="rve"/>
    <property type="match status" value="1"/>
</dbReference>
<dbReference type="NCBIfam" id="NF033546">
    <property type="entry name" value="transpos_IS21"/>
    <property type="match status" value="1"/>
</dbReference>